<dbReference type="Proteomes" id="UP000593591">
    <property type="component" value="Chromosome"/>
</dbReference>
<dbReference type="SUPFAM" id="SSF53850">
    <property type="entry name" value="Periplasmic binding protein-like II"/>
    <property type="match status" value="1"/>
</dbReference>
<dbReference type="PROSITE" id="PS51257">
    <property type="entry name" value="PROKAR_LIPOPROTEIN"/>
    <property type="match status" value="1"/>
</dbReference>
<dbReference type="EMBL" id="CP031517">
    <property type="protein sequence ID" value="QOS40624.1"/>
    <property type="molecule type" value="Genomic_DNA"/>
</dbReference>
<gene>
    <name evidence="2" type="ORF">DYE49_09195</name>
</gene>
<evidence type="ECO:0000313" key="2">
    <source>
        <dbReference type="EMBL" id="QOS40624.1"/>
    </source>
</evidence>
<keyword evidence="1" id="KW-0732">Signal</keyword>
<reference evidence="2 3" key="1">
    <citation type="submission" date="2018-08" db="EMBL/GenBank/DDBJ databases">
        <title>The first complete genome of Treponema rectale (CHPAT), a commensal spirochete of the bovine rectum.</title>
        <authorList>
            <person name="Staton G.J."/>
            <person name="Clegg S.R."/>
            <person name="Carter S.D."/>
            <person name="Radford A.D."/>
            <person name="Darby A."/>
            <person name="Hall N."/>
            <person name="Birtles R.J."/>
            <person name="Evans N.J."/>
        </authorList>
    </citation>
    <scope>NUCLEOTIDE SEQUENCE [LARGE SCALE GENOMIC DNA]</scope>
    <source>
        <strain evidence="2 3">CHPA</strain>
    </source>
</reference>
<protein>
    <submittedName>
        <fullName evidence="2">Extracellular solute-binding protein</fullName>
    </submittedName>
</protein>
<sequence>MNLQKLKFLIILMTAVLTSCSRKANDYLVIWTDTPALASFAEDFNATHKDSKVVIVYKEKAASSLPPSADELQPDIVIASWLMNSTIRRNFASLDFMFKSKLLNRDDFYPQILEYGIIDEKQYLIPLSFNLPMIIYSNSNEYMLQDEHLLTLDRMEEISAAYNAKNKSEAYTAIGYAPGWDKEFLYEASKLQGADYAERGKSFIWNEKALKDTIRRMKDWTTKFNTDSTTEKNFQFRYLFMPKHRQVSTGRCLFASTRSDKFFALDESQNEGLNFRWLASDDKIPIEDDIVCIGLYKKTRHTRKAEIFISWLLNEKTQKHLLERKLTMKLDTSTFGLANGFSSIKATNENIYPVYYRQLLGSLPGEKNLVMPDILPYRWDSIKEKIILPYLEECVTTDSKKEPASLEERIENWNKQFY</sequence>
<evidence type="ECO:0000313" key="3">
    <source>
        <dbReference type="Proteomes" id="UP000593591"/>
    </source>
</evidence>
<dbReference type="AlphaFoldDB" id="A0A7M1XLN8"/>
<proteinExistence type="predicted"/>
<feature type="chain" id="PRO_5032305045" evidence="1">
    <location>
        <begin position="25"/>
        <end position="418"/>
    </location>
</feature>
<accession>A0A7M1XLN8</accession>
<name>A0A7M1XLN8_9SPIR</name>
<dbReference type="Pfam" id="PF13416">
    <property type="entry name" value="SBP_bac_8"/>
    <property type="match status" value="1"/>
</dbReference>
<evidence type="ECO:0000256" key="1">
    <source>
        <dbReference type="SAM" id="SignalP"/>
    </source>
</evidence>
<dbReference type="KEGG" id="trc:DYE49_09195"/>
<organism evidence="2 3">
    <name type="scientific">Treponema rectale</name>
    <dbReference type="NCBI Taxonomy" id="744512"/>
    <lineage>
        <taxon>Bacteria</taxon>
        <taxon>Pseudomonadati</taxon>
        <taxon>Spirochaetota</taxon>
        <taxon>Spirochaetia</taxon>
        <taxon>Spirochaetales</taxon>
        <taxon>Treponemataceae</taxon>
        <taxon>Treponema</taxon>
    </lineage>
</organism>
<dbReference type="InterPro" id="IPR006059">
    <property type="entry name" value="SBP"/>
</dbReference>
<dbReference type="Gene3D" id="3.40.190.10">
    <property type="entry name" value="Periplasmic binding protein-like II"/>
    <property type="match status" value="1"/>
</dbReference>
<feature type="signal peptide" evidence="1">
    <location>
        <begin position="1"/>
        <end position="24"/>
    </location>
</feature>